<dbReference type="RefSeq" id="WP_073994672.1">
    <property type="nucleotide sequence ID" value="NZ_FQYT01000045.1"/>
</dbReference>
<name>A0A1M6LSH3_9FIRM</name>
<evidence type="ECO:0000313" key="1">
    <source>
        <dbReference type="EMBL" id="SHJ74218.1"/>
    </source>
</evidence>
<accession>A0A1M6LSH3</accession>
<dbReference type="EMBL" id="FQYT01000045">
    <property type="protein sequence ID" value="SHJ74218.1"/>
    <property type="molecule type" value="Genomic_DNA"/>
</dbReference>
<dbReference type="STRING" id="1122934.SAMN02745691_02446"/>
<protein>
    <submittedName>
        <fullName evidence="1">Uncharacterized protein</fullName>
    </submittedName>
</protein>
<dbReference type="Proteomes" id="UP000184342">
    <property type="component" value="Unassembled WGS sequence"/>
</dbReference>
<gene>
    <name evidence="1" type="ORF">SAMN02745691_02446</name>
</gene>
<reference evidence="1 2" key="1">
    <citation type="submission" date="2016-11" db="EMBL/GenBank/DDBJ databases">
        <authorList>
            <person name="Jaros S."/>
            <person name="Januszkiewicz K."/>
            <person name="Wedrychowicz H."/>
        </authorList>
    </citation>
    <scope>NUCLEOTIDE SEQUENCE [LARGE SCALE GENOMIC DNA]</scope>
    <source>
        <strain evidence="1 2">DSM 15970</strain>
    </source>
</reference>
<dbReference type="AlphaFoldDB" id="A0A1M6LSH3"/>
<proteinExistence type="predicted"/>
<keyword evidence="2" id="KW-1185">Reference proteome</keyword>
<sequence>MIAVAEQLKMLGMKNNLISYFSKSSFFEITKRSERWVESDYYKQLSEQIQDSTDLYEQLFEQFCNHIEQNVDNDFDSDKVLRIIQEEFEKISGCLGVAGTIILAAIAIAGSCDGSLINEIFDEADPKIIQFASKAIKTYAKRRFEEMFDEVVEIIVDNIDIIGADFSDSNVLLLFERLKQLCMNYLGITKDEEYRVIFELLPEDFFGKYDKLLYLVDVVKHFTERK</sequence>
<evidence type="ECO:0000313" key="2">
    <source>
        <dbReference type="Proteomes" id="UP000184342"/>
    </source>
</evidence>
<organism evidence="1 2">
    <name type="scientific">Parasporobacterium paucivorans DSM 15970</name>
    <dbReference type="NCBI Taxonomy" id="1122934"/>
    <lineage>
        <taxon>Bacteria</taxon>
        <taxon>Bacillati</taxon>
        <taxon>Bacillota</taxon>
        <taxon>Clostridia</taxon>
        <taxon>Lachnospirales</taxon>
        <taxon>Lachnospiraceae</taxon>
        <taxon>Parasporobacterium</taxon>
    </lineage>
</organism>